<evidence type="ECO:0000259" key="2">
    <source>
        <dbReference type="Pfam" id="PF07859"/>
    </source>
</evidence>
<proteinExistence type="predicted"/>
<evidence type="ECO:0000256" key="1">
    <source>
        <dbReference type="ARBA" id="ARBA00022801"/>
    </source>
</evidence>
<dbReference type="PANTHER" id="PTHR48081">
    <property type="entry name" value="AB HYDROLASE SUPERFAMILY PROTEIN C4A8.06C"/>
    <property type="match status" value="1"/>
</dbReference>
<dbReference type="AlphaFoldDB" id="A0A9D1PEA6"/>
<organism evidence="3 4">
    <name type="scientific">Candidatus Blautia stercorigallinarum</name>
    <dbReference type="NCBI Taxonomy" id="2838501"/>
    <lineage>
        <taxon>Bacteria</taxon>
        <taxon>Bacillati</taxon>
        <taxon>Bacillota</taxon>
        <taxon>Clostridia</taxon>
        <taxon>Lachnospirales</taxon>
        <taxon>Lachnospiraceae</taxon>
        <taxon>Blautia</taxon>
    </lineage>
</organism>
<dbReference type="Proteomes" id="UP000886814">
    <property type="component" value="Unassembled WGS sequence"/>
</dbReference>
<dbReference type="Pfam" id="PF07859">
    <property type="entry name" value="Abhydrolase_3"/>
    <property type="match status" value="1"/>
</dbReference>
<accession>A0A9D1PEA6</accession>
<evidence type="ECO:0000313" key="4">
    <source>
        <dbReference type="Proteomes" id="UP000886814"/>
    </source>
</evidence>
<comment type="caution">
    <text evidence="3">The sequence shown here is derived from an EMBL/GenBank/DDBJ whole genome shotgun (WGS) entry which is preliminary data.</text>
</comment>
<dbReference type="Gene3D" id="3.40.50.1820">
    <property type="entry name" value="alpha/beta hydrolase"/>
    <property type="match status" value="1"/>
</dbReference>
<name>A0A9D1PEA6_9FIRM</name>
<feature type="domain" description="Alpha/beta hydrolase fold-3" evidence="2">
    <location>
        <begin position="62"/>
        <end position="262"/>
    </location>
</feature>
<gene>
    <name evidence="3" type="ORF">H9747_10250</name>
</gene>
<dbReference type="GO" id="GO:0016787">
    <property type="term" value="F:hydrolase activity"/>
    <property type="evidence" value="ECO:0007669"/>
    <property type="project" value="UniProtKB-KW"/>
</dbReference>
<keyword evidence="1 3" id="KW-0378">Hydrolase</keyword>
<sequence length="296" mass="33526">MSAVSDFVRKSFKEGDDIRDAGLTTPEDVVRYDDILYGTDPKWQVLDLYRPKNKEGEKLPVIVSIHGGGWVYGDKERYQYYCMSLAERGFAVVNFTYRLAPEFKYPAPLEDTNLVFSWVLEHEAEYNLDTRHIFAVGDSAGGNILGLYCAICTNPEYAGHYSFQVPQGFVPQAVALNCGDYVVEAAHPSPDNHTLELMADYLPGKGTKEEMALMNVTAHVTEKFPPVFLMTASGDFLKEQALLMASALTRHNVPFLYRFYGDSQNLLPHVFHCDMRSEDGKQCNQDECDYFLKFCK</sequence>
<reference evidence="3" key="1">
    <citation type="journal article" date="2021" name="PeerJ">
        <title>Extensive microbial diversity within the chicken gut microbiome revealed by metagenomics and culture.</title>
        <authorList>
            <person name="Gilroy R."/>
            <person name="Ravi A."/>
            <person name="Getino M."/>
            <person name="Pursley I."/>
            <person name="Horton D.L."/>
            <person name="Alikhan N.F."/>
            <person name="Baker D."/>
            <person name="Gharbi K."/>
            <person name="Hall N."/>
            <person name="Watson M."/>
            <person name="Adriaenssens E.M."/>
            <person name="Foster-Nyarko E."/>
            <person name="Jarju S."/>
            <person name="Secka A."/>
            <person name="Antonio M."/>
            <person name="Oren A."/>
            <person name="Chaudhuri R.R."/>
            <person name="La Ragione R."/>
            <person name="Hildebrand F."/>
            <person name="Pallen M.J."/>
        </authorList>
    </citation>
    <scope>NUCLEOTIDE SEQUENCE</scope>
    <source>
        <strain evidence="3">CHK195-9823</strain>
    </source>
</reference>
<evidence type="ECO:0000313" key="3">
    <source>
        <dbReference type="EMBL" id="HIV39356.1"/>
    </source>
</evidence>
<reference evidence="3" key="2">
    <citation type="submission" date="2021-04" db="EMBL/GenBank/DDBJ databases">
        <authorList>
            <person name="Gilroy R."/>
        </authorList>
    </citation>
    <scope>NUCLEOTIDE SEQUENCE</scope>
    <source>
        <strain evidence="3">CHK195-9823</strain>
    </source>
</reference>
<protein>
    <submittedName>
        <fullName evidence="3">Alpha/beta hydrolase</fullName>
    </submittedName>
</protein>
<dbReference type="InterPro" id="IPR013094">
    <property type="entry name" value="AB_hydrolase_3"/>
</dbReference>
<dbReference type="InterPro" id="IPR050300">
    <property type="entry name" value="GDXG_lipolytic_enzyme"/>
</dbReference>
<dbReference type="SUPFAM" id="SSF53474">
    <property type="entry name" value="alpha/beta-Hydrolases"/>
    <property type="match status" value="1"/>
</dbReference>
<dbReference type="EMBL" id="DXIQ01000066">
    <property type="protein sequence ID" value="HIV39356.1"/>
    <property type="molecule type" value="Genomic_DNA"/>
</dbReference>
<dbReference type="InterPro" id="IPR029058">
    <property type="entry name" value="AB_hydrolase_fold"/>
</dbReference>